<comment type="similarity">
    <text evidence="2">Belongs to the peroxidase family.</text>
</comment>
<organism evidence="4 5">
    <name type="scientific">Ostreobium quekettii</name>
    <dbReference type="NCBI Taxonomy" id="121088"/>
    <lineage>
        <taxon>Eukaryota</taxon>
        <taxon>Viridiplantae</taxon>
        <taxon>Chlorophyta</taxon>
        <taxon>core chlorophytes</taxon>
        <taxon>Ulvophyceae</taxon>
        <taxon>TCBD clade</taxon>
        <taxon>Bryopsidales</taxon>
        <taxon>Ostreobineae</taxon>
        <taxon>Ostreobiaceae</taxon>
        <taxon>Ostreobium</taxon>
    </lineage>
</organism>
<dbReference type="PANTHER" id="PTHR31356">
    <property type="entry name" value="THYLAKOID LUMENAL 29 KDA PROTEIN, CHLOROPLASTIC-RELATED"/>
    <property type="match status" value="1"/>
</dbReference>
<feature type="domain" description="Plant heme peroxidase family profile" evidence="3">
    <location>
        <begin position="72"/>
        <end position="196"/>
    </location>
</feature>
<dbReference type="InterPro" id="IPR010255">
    <property type="entry name" value="Haem_peroxidase_sf"/>
</dbReference>
<evidence type="ECO:0000313" key="4">
    <source>
        <dbReference type="EMBL" id="CAD7704625.1"/>
    </source>
</evidence>
<evidence type="ECO:0000256" key="1">
    <source>
        <dbReference type="ARBA" id="ARBA00023002"/>
    </source>
</evidence>
<dbReference type="GO" id="GO:0020037">
    <property type="term" value="F:heme binding"/>
    <property type="evidence" value="ECO:0007669"/>
    <property type="project" value="InterPro"/>
</dbReference>
<dbReference type="Gene3D" id="1.20.58.1620">
    <property type="match status" value="1"/>
</dbReference>
<reference evidence="4" key="1">
    <citation type="submission" date="2020-12" db="EMBL/GenBank/DDBJ databases">
        <authorList>
            <person name="Iha C."/>
        </authorList>
    </citation>
    <scope>NUCLEOTIDE SEQUENCE</scope>
</reference>
<sequence>MVPGAANAAPQIKSVVPVESLSTIQARGMRGLMESRAAAELSKVLTADDAAMCLGLVVNDAGTYDVATKTGGLDGSIVLEEELSRPENKVFKPIVAKLTTAKKAIDEESIKAEQGPISWADLLVLAAKTSIQMSWRQIKLGKAKDEASAGILTSAYGTNWSVRIGRVDSMTPAPAGRLLSPDPSAEEVQSFFNALGNKNVGESGPFTPKGPFSEKYSFLIWTAAQPDPEKAEEKLATLPVYAEWKKDFDRSRKTVTRNDYEVDFVETFDKLVNLGSTFDNLAYLKPIEVNMKI</sequence>
<dbReference type="Pfam" id="PF00141">
    <property type="entry name" value="peroxidase"/>
    <property type="match status" value="1"/>
</dbReference>
<name>A0A8S1JCB3_9CHLO</name>
<evidence type="ECO:0000259" key="3">
    <source>
        <dbReference type="PROSITE" id="PS50873"/>
    </source>
</evidence>
<evidence type="ECO:0000313" key="5">
    <source>
        <dbReference type="Proteomes" id="UP000708148"/>
    </source>
</evidence>
<dbReference type="EMBL" id="CAJHUC010002936">
    <property type="protein sequence ID" value="CAD7704625.1"/>
    <property type="molecule type" value="Genomic_DNA"/>
</dbReference>
<dbReference type="GO" id="GO:0042744">
    <property type="term" value="P:hydrogen peroxide catabolic process"/>
    <property type="evidence" value="ECO:0007669"/>
    <property type="project" value="TreeGrafter"/>
</dbReference>
<dbReference type="InterPro" id="IPR044831">
    <property type="entry name" value="Ccp1-like"/>
</dbReference>
<dbReference type="Gene3D" id="1.10.520.10">
    <property type="match status" value="1"/>
</dbReference>
<protein>
    <recommendedName>
        <fullName evidence="3">Plant heme peroxidase family profile domain-containing protein</fullName>
    </recommendedName>
</protein>
<dbReference type="CDD" id="cd00314">
    <property type="entry name" value="plant_peroxidase_like"/>
    <property type="match status" value="1"/>
</dbReference>
<dbReference type="GO" id="GO:0000302">
    <property type="term" value="P:response to reactive oxygen species"/>
    <property type="evidence" value="ECO:0007669"/>
    <property type="project" value="TreeGrafter"/>
</dbReference>
<keyword evidence="5" id="KW-1185">Reference proteome</keyword>
<dbReference type="PANTHER" id="PTHR31356:SF34">
    <property type="entry name" value="THYLAKOID LUMENAL 29 KDA PROTEIN, CHLOROPLASTIC"/>
    <property type="match status" value="1"/>
</dbReference>
<dbReference type="InterPro" id="IPR002016">
    <property type="entry name" value="Haem_peroxidase"/>
</dbReference>
<dbReference type="AlphaFoldDB" id="A0A8S1JCB3"/>
<dbReference type="PROSITE" id="PS50873">
    <property type="entry name" value="PEROXIDASE_4"/>
    <property type="match status" value="1"/>
</dbReference>
<dbReference type="OrthoDB" id="2113341at2759"/>
<proteinExistence type="inferred from homology"/>
<gene>
    <name evidence="4" type="ORF">OSTQU699_LOCUS9980</name>
</gene>
<dbReference type="GO" id="GO:0034599">
    <property type="term" value="P:cellular response to oxidative stress"/>
    <property type="evidence" value="ECO:0007669"/>
    <property type="project" value="InterPro"/>
</dbReference>
<comment type="caution">
    <text evidence="4">The sequence shown here is derived from an EMBL/GenBank/DDBJ whole genome shotgun (WGS) entry which is preliminary data.</text>
</comment>
<dbReference type="GO" id="GO:0004601">
    <property type="term" value="F:peroxidase activity"/>
    <property type="evidence" value="ECO:0007669"/>
    <property type="project" value="InterPro"/>
</dbReference>
<evidence type="ECO:0000256" key="2">
    <source>
        <dbReference type="RuleBase" id="RU004241"/>
    </source>
</evidence>
<dbReference type="Proteomes" id="UP000708148">
    <property type="component" value="Unassembled WGS sequence"/>
</dbReference>
<dbReference type="SUPFAM" id="SSF48113">
    <property type="entry name" value="Heme-dependent peroxidases"/>
    <property type="match status" value="1"/>
</dbReference>
<keyword evidence="1" id="KW-0560">Oxidoreductase</keyword>
<accession>A0A8S1JCB3</accession>